<evidence type="ECO:0000259" key="1">
    <source>
        <dbReference type="PROSITE" id="PS50801"/>
    </source>
</evidence>
<dbReference type="Gene3D" id="3.30.750.24">
    <property type="entry name" value="STAS domain"/>
    <property type="match status" value="1"/>
</dbReference>
<organism evidence="2 3">
    <name type="scientific">Streptomyces scabiei</name>
    <dbReference type="NCBI Taxonomy" id="1930"/>
    <lineage>
        <taxon>Bacteria</taxon>
        <taxon>Bacillati</taxon>
        <taxon>Actinomycetota</taxon>
        <taxon>Actinomycetes</taxon>
        <taxon>Kitasatosporales</taxon>
        <taxon>Streptomycetaceae</taxon>
        <taxon>Streptomyces</taxon>
    </lineage>
</organism>
<dbReference type="InterPro" id="IPR002645">
    <property type="entry name" value="STAS_dom"/>
</dbReference>
<dbReference type="PROSITE" id="PS50801">
    <property type="entry name" value="STAS"/>
    <property type="match status" value="1"/>
</dbReference>
<proteinExistence type="predicted"/>
<dbReference type="InterPro" id="IPR058548">
    <property type="entry name" value="MlaB-like_STAS"/>
</dbReference>
<reference evidence="2 3" key="2">
    <citation type="journal article" date="2016" name="Genome Announc.">
        <title>Draft Genome Sequences of Streptomyces scabiei S58, Streptomyces turgidiscabies T45, and Streptomyces acidiscabies a10, the Pathogens of Potato Common Scab, Isolated in Japan.</title>
        <authorList>
            <person name="Tomihama T."/>
            <person name="Nishi Y."/>
            <person name="Sakai M."/>
            <person name="Ikenaga M."/>
            <person name="Okubo T."/>
            <person name="Ikeda S."/>
        </authorList>
    </citation>
    <scope>NUCLEOTIDE SEQUENCE [LARGE SCALE GENOMIC DNA]</scope>
    <source>
        <strain evidence="2 3">S58</strain>
    </source>
</reference>
<evidence type="ECO:0000313" key="2">
    <source>
        <dbReference type="EMBL" id="GAQ65003.1"/>
    </source>
</evidence>
<sequence>MHLFRFRRRPTAGPGPRAGHEVVRLHGDLDARSSGRTARRLLRLVETGPDVLEVDLAELRHLSPAGCAALFTALRAARARGTRLIITHPSHQARAVMRQIGLTYALTHRQAGTG</sequence>
<dbReference type="SUPFAM" id="SSF52091">
    <property type="entry name" value="SpoIIaa-like"/>
    <property type="match status" value="1"/>
</dbReference>
<reference evidence="3" key="3">
    <citation type="submission" date="2016-02" db="EMBL/GenBank/DDBJ databases">
        <title>Draft genome of pathogenic Streptomyces sp. in Japan.</title>
        <authorList>
            <person name="Tomihama T."/>
            <person name="Ikenaga M."/>
            <person name="Sakai M."/>
            <person name="Okubo T."/>
            <person name="Ikeda S."/>
        </authorList>
    </citation>
    <scope>NUCLEOTIDE SEQUENCE [LARGE SCALE GENOMIC DNA]</scope>
    <source>
        <strain evidence="3">S58</strain>
    </source>
</reference>
<evidence type="ECO:0000313" key="3">
    <source>
        <dbReference type="Proteomes" id="UP000067448"/>
    </source>
</evidence>
<reference evidence="3" key="1">
    <citation type="submission" date="2015-11" db="EMBL/GenBank/DDBJ databases">
        <authorList>
            <consortium name="Cross-ministerial Strategic Innovation Promotion Program (SIP) consortium"/>
            <person name="Tomihama T."/>
            <person name="Ikenaga M."/>
            <person name="Sakai M."/>
            <person name="Okubo T."/>
            <person name="Ikeda S."/>
        </authorList>
    </citation>
    <scope>NUCLEOTIDE SEQUENCE [LARGE SCALE GENOMIC DNA]</scope>
    <source>
        <strain evidence="3">S58</strain>
    </source>
</reference>
<dbReference type="RefSeq" id="WP_059082509.1">
    <property type="nucleotide sequence ID" value="NZ_BCMM01000027.1"/>
</dbReference>
<dbReference type="OrthoDB" id="4325807at2"/>
<dbReference type="Proteomes" id="UP000067448">
    <property type="component" value="Unassembled WGS sequence"/>
</dbReference>
<dbReference type="AlphaFoldDB" id="A0A124C4N6"/>
<accession>A0A124C4N6</accession>
<dbReference type="InterPro" id="IPR036513">
    <property type="entry name" value="STAS_dom_sf"/>
</dbReference>
<feature type="domain" description="STAS" evidence="1">
    <location>
        <begin position="22"/>
        <end position="114"/>
    </location>
</feature>
<protein>
    <submittedName>
        <fullName evidence="2">STAS domain protein</fullName>
    </submittedName>
</protein>
<name>A0A124C4N6_STRSC</name>
<gene>
    <name evidence="2" type="ORF">SsS58_05410</name>
</gene>
<dbReference type="EMBL" id="BCMM01000027">
    <property type="protein sequence ID" value="GAQ65003.1"/>
    <property type="molecule type" value="Genomic_DNA"/>
</dbReference>
<dbReference type="Pfam" id="PF13466">
    <property type="entry name" value="STAS_2"/>
    <property type="match status" value="1"/>
</dbReference>
<dbReference type="CDD" id="cd07043">
    <property type="entry name" value="STAS_anti-anti-sigma_factors"/>
    <property type="match status" value="1"/>
</dbReference>
<comment type="caution">
    <text evidence="2">The sequence shown here is derived from an EMBL/GenBank/DDBJ whole genome shotgun (WGS) entry which is preliminary data.</text>
</comment>